<dbReference type="EMBL" id="WQMT02000002">
    <property type="protein sequence ID" value="KAG9226863.1"/>
    <property type="molecule type" value="Genomic_DNA"/>
</dbReference>
<keyword evidence="2" id="KW-1185">Reference proteome</keyword>
<dbReference type="Proteomes" id="UP000824881">
    <property type="component" value="Unassembled WGS sequence"/>
</dbReference>
<protein>
    <submittedName>
        <fullName evidence="1">Uncharacterized protein</fullName>
    </submittedName>
</protein>
<accession>A0ACB7JAF4</accession>
<sequence>MTSEGPDREDSLDSDGETWCLKGGSAGISHATSTGVVSYKYENGGYNRHEEYVAGVDIDPQSVIMIPVALVLLLPVVVFAWRWRKIGHRERFLPPGPPTRFLLGNAPDIPRALPFVQLSRWAAEYGELVSLKILNQTMIVVNSGPAVKEIMDKQGVFSGNRPQAYLVKRAEGEYPIFSNLDERIFKGSRRAYHTFLTSEAIASYLPMQQVEYARLMYDIASSPENFIPHIKRMSTSIMVTLLYGKPVSDFGDNKHLLYFDAVKKFTELTDPWAHPPLDIIPVLKHVPARWARWKGLCEEVKRLRGAFFDDITEDFEARYRAGERTGSFLEKVLDHPNHFDMTIEEIRGMSRLLMDGGVETSASYIQNFILALACHPACQDKAQAEIDRVIGGERIPTLEDFDDLPYLRALIKEVHRFRPVLPGAVPHMAARDIRYKEHLIPEGAIIVMNTWGIFHDAEVFENPDTFDPERYIKSEYGVKDGASPDGLRDTLPFGAGRRICPGAEMGQRTIAINTMNLLWAFKFTDKTGKCSMDLENYHPSVELSPNAFSCDIKVRDAKRAKLIEETYMYMTA</sequence>
<comment type="caution">
    <text evidence="1">The sequence shown here is derived from an EMBL/GenBank/DDBJ whole genome shotgun (WGS) entry which is preliminary data.</text>
</comment>
<proteinExistence type="predicted"/>
<organism evidence="1 2">
    <name type="scientific">Pleurotus cornucopiae</name>
    <name type="common">Cornucopia mushroom</name>
    <dbReference type="NCBI Taxonomy" id="5321"/>
    <lineage>
        <taxon>Eukaryota</taxon>
        <taxon>Fungi</taxon>
        <taxon>Dikarya</taxon>
        <taxon>Basidiomycota</taxon>
        <taxon>Agaricomycotina</taxon>
        <taxon>Agaricomycetes</taxon>
        <taxon>Agaricomycetidae</taxon>
        <taxon>Agaricales</taxon>
        <taxon>Pleurotineae</taxon>
        <taxon>Pleurotaceae</taxon>
        <taxon>Pleurotus</taxon>
    </lineage>
</organism>
<reference evidence="1 2" key="1">
    <citation type="journal article" date="2021" name="Appl. Environ. Microbiol.">
        <title>Genetic linkage and physical mapping for an oyster mushroom Pleurotus cornucopiae and QTL analysis for the trait cap color.</title>
        <authorList>
            <person name="Zhang Y."/>
            <person name="Gao W."/>
            <person name="Sonnenberg A."/>
            <person name="Chen Q."/>
            <person name="Zhang J."/>
            <person name="Huang C."/>
        </authorList>
    </citation>
    <scope>NUCLEOTIDE SEQUENCE [LARGE SCALE GENOMIC DNA]</scope>
    <source>
        <strain evidence="1">CCMSSC00406</strain>
    </source>
</reference>
<evidence type="ECO:0000313" key="2">
    <source>
        <dbReference type="Proteomes" id="UP000824881"/>
    </source>
</evidence>
<gene>
    <name evidence="1" type="ORF">CCMSSC00406_0003464</name>
</gene>
<evidence type="ECO:0000313" key="1">
    <source>
        <dbReference type="EMBL" id="KAG9226863.1"/>
    </source>
</evidence>
<name>A0ACB7JAF4_PLECO</name>